<dbReference type="Gene3D" id="3.40.50.140">
    <property type="match status" value="1"/>
</dbReference>
<dbReference type="InterPro" id="IPR013497">
    <property type="entry name" value="Topo_IA_cen"/>
</dbReference>
<dbReference type="PROSITE" id="PS00396">
    <property type="entry name" value="TOPO_IA_1"/>
    <property type="match status" value="1"/>
</dbReference>
<dbReference type="PROSITE" id="PS52039">
    <property type="entry name" value="TOPO_IA_2"/>
    <property type="match status" value="1"/>
</dbReference>
<dbReference type="CDD" id="cd00186">
    <property type="entry name" value="TOP1Ac"/>
    <property type="match status" value="1"/>
</dbReference>
<evidence type="ECO:0000256" key="4">
    <source>
        <dbReference type="ARBA" id="ARBA00023029"/>
    </source>
</evidence>
<dbReference type="PANTHER" id="PTHR11390">
    <property type="entry name" value="PROKARYOTIC DNA TOPOISOMERASE"/>
    <property type="match status" value="1"/>
</dbReference>
<evidence type="ECO:0000259" key="10">
    <source>
        <dbReference type="PROSITE" id="PS52039"/>
    </source>
</evidence>
<dbReference type="Gene3D" id="2.70.20.10">
    <property type="entry name" value="Topoisomerase I, domain 3"/>
    <property type="match status" value="1"/>
</dbReference>
<dbReference type="RefSeq" id="XP_065646274.1">
    <property type="nucleotide sequence ID" value="XM_065790202.1"/>
</dbReference>
<dbReference type="InterPro" id="IPR023405">
    <property type="entry name" value="Topo_IA_core_domain"/>
</dbReference>
<dbReference type="InterPro" id="IPR013826">
    <property type="entry name" value="Topo_IA_cen_sub3"/>
</dbReference>
<keyword evidence="4 7" id="KW-0799">Topoisomerase</keyword>
<dbReference type="Pfam" id="PF01751">
    <property type="entry name" value="Toprim"/>
    <property type="match status" value="1"/>
</dbReference>
<reference evidence="12" key="2">
    <citation type="submission" date="2025-08" db="UniProtKB">
        <authorList>
            <consortium name="RefSeq"/>
        </authorList>
    </citation>
    <scope>IDENTIFICATION</scope>
</reference>
<evidence type="ECO:0000256" key="8">
    <source>
        <dbReference type="SAM" id="MobiDB-lite"/>
    </source>
</evidence>
<dbReference type="Gene3D" id="1.10.290.10">
    <property type="entry name" value="Topoisomerase I, domain 4"/>
    <property type="match status" value="1"/>
</dbReference>
<evidence type="ECO:0000259" key="9">
    <source>
        <dbReference type="PROSITE" id="PS50880"/>
    </source>
</evidence>
<dbReference type="Pfam" id="PF01131">
    <property type="entry name" value="Topoisom_bac"/>
    <property type="match status" value="1"/>
</dbReference>
<keyword evidence="6 7" id="KW-0413">Isomerase</keyword>
<feature type="compositionally biased region" description="Basic and acidic residues" evidence="8">
    <location>
        <begin position="849"/>
        <end position="880"/>
    </location>
</feature>
<comment type="similarity">
    <text evidence="2 7">Belongs to the type IA topoisomerase family.</text>
</comment>
<dbReference type="InterPro" id="IPR003602">
    <property type="entry name" value="Topo_IA_DNA-bd_dom"/>
</dbReference>
<dbReference type="InterPro" id="IPR034144">
    <property type="entry name" value="TOPRIM_TopoIII"/>
</dbReference>
<dbReference type="InterPro" id="IPR000380">
    <property type="entry name" value="Topo_IA"/>
</dbReference>
<comment type="function">
    <text evidence="7">Introduces a single-strand break via transesterification at a target site in duplex DNA. Releases the supercoiling and torsional tension of DNA introduced during the DNA replication and transcription by transiently cleaving and rejoining one strand of the DNA duplex. The scissile phosphodiester is attacked by the catalytic tyrosine of the enzyme, resulting in the formation of a DNA-(5'-phosphotyrosyl)-enzyme intermediate and the expulsion of a 3'-OH DNA strand.</text>
</comment>
<dbReference type="PRINTS" id="PR00417">
    <property type="entry name" value="PRTPISMRASEI"/>
</dbReference>
<feature type="region of interest" description="Disordered" evidence="8">
    <location>
        <begin position="834"/>
        <end position="900"/>
    </location>
</feature>
<dbReference type="EC" id="5.6.2.1" evidence="3 7"/>
<proteinExistence type="inferred from homology"/>
<dbReference type="Gene3D" id="1.10.460.10">
    <property type="entry name" value="Topoisomerase I, domain 2"/>
    <property type="match status" value="1"/>
</dbReference>
<dbReference type="Proteomes" id="UP001652625">
    <property type="component" value="Chromosome 02"/>
</dbReference>
<organism evidence="11 12">
    <name type="scientific">Hydra vulgaris</name>
    <name type="common">Hydra</name>
    <name type="synonym">Hydra attenuata</name>
    <dbReference type="NCBI Taxonomy" id="6087"/>
    <lineage>
        <taxon>Eukaryota</taxon>
        <taxon>Metazoa</taxon>
        <taxon>Cnidaria</taxon>
        <taxon>Hydrozoa</taxon>
        <taxon>Hydroidolina</taxon>
        <taxon>Anthoathecata</taxon>
        <taxon>Aplanulata</taxon>
        <taxon>Hydridae</taxon>
        <taxon>Hydra</taxon>
    </lineage>
</organism>
<evidence type="ECO:0000256" key="1">
    <source>
        <dbReference type="ARBA" id="ARBA00000213"/>
    </source>
</evidence>
<gene>
    <name evidence="12" type="primary">LOC100213698</name>
</gene>
<dbReference type="InterPro" id="IPR056452">
    <property type="entry name" value="Zn_ribbon_TOP3B"/>
</dbReference>
<protein>
    <recommendedName>
        <fullName evidence="3 7">DNA topoisomerase</fullName>
        <ecNumber evidence="3 7">5.6.2.1</ecNumber>
    </recommendedName>
</protein>
<evidence type="ECO:0000256" key="5">
    <source>
        <dbReference type="ARBA" id="ARBA00023125"/>
    </source>
</evidence>
<reference evidence="11" key="1">
    <citation type="submission" date="2025-05" db="UniProtKB">
        <authorList>
            <consortium name="RefSeq"/>
        </authorList>
    </citation>
    <scope>NUCLEOTIDE SEQUENCE [LARGE SCALE GENOMIC DNA]</scope>
</reference>
<evidence type="ECO:0000313" key="12">
    <source>
        <dbReference type="RefSeq" id="XP_065646274.1"/>
    </source>
</evidence>
<dbReference type="InterPro" id="IPR006171">
    <property type="entry name" value="TOPRIM_dom"/>
</dbReference>
<dbReference type="InterPro" id="IPR013825">
    <property type="entry name" value="Topo_IA_cen_sub2"/>
</dbReference>
<dbReference type="SUPFAM" id="SSF56712">
    <property type="entry name" value="Prokaryotic type I DNA topoisomerase"/>
    <property type="match status" value="1"/>
</dbReference>
<dbReference type="GeneID" id="100213698"/>
<dbReference type="Pfam" id="PF23546">
    <property type="entry name" value="Zn_ribbon_TOP3B"/>
    <property type="match status" value="1"/>
</dbReference>
<name>A0ABM4BBH5_HYDVU</name>
<evidence type="ECO:0000256" key="2">
    <source>
        <dbReference type="ARBA" id="ARBA00009446"/>
    </source>
</evidence>
<feature type="domain" description="Toprim" evidence="9">
    <location>
        <begin position="19"/>
        <end position="167"/>
    </location>
</feature>
<dbReference type="SMART" id="SM00436">
    <property type="entry name" value="TOP1Bc"/>
    <property type="match status" value="1"/>
</dbReference>
<dbReference type="CDD" id="cd03362">
    <property type="entry name" value="TOPRIM_TopoIA_TopoIII"/>
    <property type="match status" value="1"/>
</dbReference>
<sequence>MCFFLLSSIGLIKIKTMKVVLMVAEKPSLALSISKILSGGNINTKKGVSLACPIHEFNGSFLGENVKFKMTSVCGHVMSLDFKGYFNNWDAVEPIELFSAATQKIEAQEKLNIVKHLKIVGKEVDFLVLWLDCDKEGENICFEVIDCVKPFMKQSNKQIIYRAHFSAITDKDIKNAMHNLKDPNKNESLSVDARQELDLRVGCAFTRFQTKYFQGKYGNLDSSLISYGPCQTPTLAFCVARHDIIQSFQPETYWKIQASLKPNIILDWERVRIFDREIANLFFNLVKGAKEATVVSIQEVEKKKAPPIALNTVELLRVASSGLGIGPQQTMHIAEKLYTQGYISYPRTETTNYPKSFDLIGPLKLQCGNRSFGEYVSQLLSKGINKPRKGLDAGDHPPITPMRLASLNDLSSDMWKVYDYIVKHFISTVSYECCYKVKTITFSINKEVFSCTGKTVIDPGFTYVMDWQAIPKEESLPSFEINQSLETKDLKLVESLTTPPDYLTESELISLMEKHGIGTDASISVHINNICQRNYVTVTAGRKLIPTPLGIVLVHGYHKIDPELALPTMRAAVERQLNMISSGKADYKAVLEYSVDMFEKKFDYFMKHIDSMDELFECSFTKLSESGKPISRCGKCRRYMKYITTKPFRLHCSNCNETYALPQDGYVKIYNELKCPLDDFELLLWTRGGATKSFPLCPFCFSNPPLDGMKEKSGCNQCTHPTCKHSLANLSVMECDACDGGVLVLEPFSAPKWQLSCNKCNCIWSLLKNVPFVTVKDDICECGARLLEVHFDKEKSPLPDNKVKHIGCLICDPVISSRSRCLEQSNNTNKRQFNRLRGRGRGRSANTSRGRDSFQTKTRGRENNIDRNEKGRRGRGEFQRARGRRGRKAGSDDDNESYLRRPHEHNFSEFLNF</sequence>
<dbReference type="SMART" id="SM00437">
    <property type="entry name" value="TOP1Ac"/>
    <property type="match status" value="1"/>
</dbReference>
<feature type="domain" description="Topo IA-type catalytic" evidence="10">
    <location>
        <begin position="184"/>
        <end position="602"/>
    </location>
</feature>
<dbReference type="PANTHER" id="PTHR11390:SF20">
    <property type="entry name" value="DNA TOPOISOMERASE 3-BETA-1"/>
    <property type="match status" value="1"/>
</dbReference>
<keyword evidence="11" id="KW-1185">Reference proteome</keyword>
<dbReference type="PROSITE" id="PS50880">
    <property type="entry name" value="TOPRIM"/>
    <property type="match status" value="1"/>
</dbReference>
<accession>A0ABM4BBH5</accession>
<comment type="catalytic activity">
    <reaction evidence="1 7">
        <text>ATP-independent breakage of single-stranded DNA, followed by passage and rejoining.</text>
        <dbReference type="EC" id="5.6.2.1"/>
    </reaction>
</comment>
<evidence type="ECO:0000256" key="3">
    <source>
        <dbReference type="ARBA" id="ARBA00012891"/>
    </source>
</evidence>
<dbReference type="InterPro" id="IPR003601">
    <property type="entry name" value="Topo_IA_2"/>
</dbReference>
<evidence type="ECO:0000256" key="7">
    <source>
        <dbReference type="RuleBase" id="RU362092"/>
    </source>
</evidence>
<dbReference type="SMART" id="SM00493">
    <property type="entry name" value="TOPRIM"/>
    <property type="match status" value="1"/>
</dbReference>
<evidence type="ECO:0000313" key="11">
    <source>
        <dbReference type="Proteomes" id="UP001652625"/>
    </source>
</evidence>
<evidence type="ECO:0000256" key="6">
    <source>
        <dbReference type="ARBA" id="ARBA00023235"/>
    </source>
</evidence>
<dbReference type="InterPro" id="IPR013824">
    <property type="entry name" value="Topo_IA_cen_sub1"/>
</dbReference>
<dbReference type="InterPro" id="IPR023406">
    <property type="entry name" value="Topo_IA_AS"/>
</dbReference>
<keyword evidence="5 7" id="KW-0238">DNA-binding</keyword>